<evidence type="ECO:0000313" key="2">
    <source>
        <dbReference type="Proteomes" id="UP000004367"/>
    </source>
</evidence>
<gene>
    <name evidence="1" type="ORF">MOPEL_073_01350</name>
</gene>
<dbReference type="STRING" id="1089455.MOPEL_073_01350"/>
<dbReference type="Proteomes" id="UP000004367">
    <property type="component" value="Unassembled WGS sequence"/>
</dbReference>
<dbReference type="EMBL" id="BAFE01000052">
    <property type="protein sequence ID" value="GAB48494.1"/>
    <property type="molecule type" value="Genomic_DNA"/>
</dbReference>
<accession>H5URY6</accession>
<evidence type="ECO:0000313" key="1">
    <source>
        <dbReference type="EMBL" id="GAB48494.1"/>
    </source>
</evidence>
<dbReference type="OrthoDB" id="5146716at2"/>
<dbReference type="AlphaFoldDB" id="H5URY6"/>
<dbReference type="eggNOG" id="ENOG5033DPX">
    <property type="taxonomic scope" value="Bacteria"/>
</dbReference>
<organism evidence="1 2">
    <name type="scientific">Mobilicoccus pelagius NBRC 104925</name>
    <dbReference type="NCBI Taxonomy" id="1089455"/>
    <lineage>
        <taxon>Bacteria</taxon>
        <taxon>Bacillati</taxon>
        <taxon>Actinomycetota</taxon>
        <taxon>Actinomycetes</taxon>
        <taxon>Micrococcales</taxon>
        <taxon>Dermatophilaceae</taxon>
        <taxon>Mobilicoccus</taxon>
    </lineage>
</organism>
<comment type="caution">
    <text evidence="1">The sequence shown here is derived from an EMBL/GenBank/DDBJ whole genome shotgun (WGS) entry which is preliminary data.</text>
</comment>
<proteinExistence type="predicted"/>
<keyword evidence="2" id="KW-1185">Reference proteome</keyword>
<protein>
    <submittedName>
        <fullName evidence="1">Uncharacterized protein</fullName>
    </submittedName>
</protein>
<reference evidence="1 2" key="1">
    <citation type="submission" date="2012-02" db="EMBL/GenBank/DDBJ databases">
        <title>Whole genome shotgun sequence of Mobilicoccus pelagius NBRC 104925.</title>
        <authorList>
            <person name="Yoshida Y."/>
            <person name="Hosoyama A."/>
            <person name="Tsuchikane K."/>
            <person name="Katsumata H."/>
            <person name="Yamazaki S."/>
            <person name="Fujita N."/>
        </authorList>
    </citation>
    <scope>NUCLEOTIDE SEQUENCE [LARGE SCALE GENOMIC DNA]</scope>
    <source>
        <strain evidence="1 2">NBRC 104925</strain>
    </source>
</reference>
<name>H5URY6_9MICO</name>
<sequence length="89" mass="9910">MSNEQATIESLTELVSQMSARIDTLEKKFNHYHPYDEAPEEVVLAISAACAAYLGKRAVVKKVRVRRGSTWAAQARSDIHHSHAAFGTR</sequence>
<dbReference type="RefSeq" id="WP_009482392.1">
    <property type="nucleotide sequence ID" value="NZ_BAFE01000052.1"/>
</dbReference>